<evidence type="ECO:0000256" key="1">
    <source>
        <dbReference type="SAM" id="MobiDB-lite"/>
    </source>
</evidence>
<keyword evidence="2" id="KW-1133">Transmembrane helix</keyword>
<dbReference type="EMBL" id="QPFP01000127">
    <property type="protein sequence ID" value="TEB20976.1"/>
    <property type="molecule type" value="Genomic_DNA"/>
</dbReference>
<evidence type="ECO:0000256" key="2">
    <source>
        <dbReference type="SAM" id="Phobius"/>
    </source>
</evidence>
<accession>A0A4Y7SGI7</accession>
<comment type="caution">
    <text evidence="3">The sequence shown here is derived from an EMBL/GenBank/DDBJ whole genome shotgun (WGS) entry which is preliminary data.</text>
</comment>
<feature type="region of interest" description="Disordered" evidence="1">
    <location>
        <begin position="60"/>
        <end position="119"/>
    </location>
</feature>
<gene>
    <name evidence="3" type="ORF">FA13DRAFT_1779591</name>
</gene>
<sequence>MSDDNKNQLRNIIIGCSIAAVVVVVGVIGLGIWVYRRMVRQLASQVLALTSIEAGLIKPLGLGETGRPTAEDIEMGNRLPAYEPPQSYAAPGPVARHRSPAPRPQQSRPSQEGSPHVRP</sequence>
<evidence type="ECO:0000313" key="4">
    <source>
        <dbReference type="Proteomes" id="UP000298030"/>
    </source>
</evidence>
<feature type="transmembrane region" description="Helical" evidence="2">
    <location>
        <begin position="12"/>
        <end position="35"/>
    </location>
</feature>
<dbReference type="Proteomes" id="UP000298030">
    <property type="component" value="Unassembled WGS sequence"/>
</dbReference>
<keyword evidence="2" id="KW-0472">Membrane</keyword>
<name>A0A4Y7SGI7_COPMI</name>
<dbReference type="AlphaFoldDB" id="A0A4Y7SGI7"/>
<protein>
    <submittedName>
        <fullName evidence="3">Uncharacterized protein</fullName>
    </submittedName>
</protein>
<organism evidence="3 4">
    <name type="scientific">Coprinellus micaceus</name>
    <name type="common">Glistening ink-cap mushroom</name>
    <name type="synonym">Coprinus micaceus</name>
    <dbReference type="NCBI Taxonomy" id="71717"/>
    <lineage>
        <taxon>Eukaryota</taxon>
        <taxon>Fungi</taxon>
        <taxon>Dikarya</taxon>
        <taxon>Basidiomycota</taxon>
        <taxon>Agaricomycotina</taxon>
        <taxon>Agaricomycetes</taxon>
        <taxon>Agaricomycetidae</taxon>
        <taxon>Agaricales</taxon>
        <taxon>Agaricineae</taxon>
        <taxon>Psathyrellaceae</taxon>
        <taxon>Coprinellus</taxon>
    </lineage>
</organism>
<evidence type="ECO:0000313" key="3">
    <source>
        <dbReference type="EMBL" id="TEB20976.1"/>
    </source>
</evidence>
<keyword evidence="2" id="KW-0812">Transmembrane</keyword>
<proteinExistence type="predicted"/>
<keyword evidence="4" id="KW-1185">Reference proteome</keyword>
<reference evidence="3 4" key="1">
    <citation type="journal article" date="2019" name="Nat. Ecol. Evol.">
        <title>Megaphylogeny resolves global patterns of mushroom evolution.</title>
        <authorList>
            <person name="Varga T."/>
            <person name="Krizsan K."/>
            <person name="Foldi C."/>
            <person name="Dima B."/>
            <person name="Sanchez-Garcia M."/>
            <person name="Sanchez-Ramirez S."/>
            <person name="Szollosi G.J."/>
            <person name="Szarkandi J.G."/>
            <person name="Papp V."/>
            <person name="Albert L."/>
            <person name="Andreopoulos W."/>
            <person name="Angelini C."/>
            <person name="Antonin V."/>
            <person name="Barry K.W."/>
            <person name="Bougher N.L."/>
            <person name="Buchanan P."/>
            <person name="Buyck B."/>
            <person name="Bense V."/>
            <person name="Catcheside P."/>
            <person name="Chovatia M."/>
            <person name="Cooper J."/>
            <person name="Damon W."/>
            <person name="Desjardin D."/>
            <person name="Finy P."/>
            <person name="Geml J."/>
            <person name="Haridas S."/>
            <person name="Hughes K."/>
            <person name="Justo A."/>
            <person name="Karasinski D."/>
            <person name="Kautmanova I."/>
            <person name="Kiss B."/>
            <person name="Kocsube S."/>
            <person name="Kotiranta H."/>
            <person name="LaButti K.M."/>
            <person name="Lechner B.E."/>
            <person name="Liimatainen K."/>
            <person name="Lipzen A."/>
            <person name="Lukacs Z."/>
            <person name="Mihaltcheva S."/>
            <person name="Morgado L.N."/>
            <person name="Niskanen T."/>
            <person name="Noordeloos M.E."/>
            <person name="Ohm R.A."/>
            <person name="Ortiz-Santana B."/>
            <person name="Ovrebo C."/>
            <person name="Racz N."/>
            <person name="Riley R."/>
            <person name="Savchenko A."/>
            <person name="Shiryaev A."/>
            <person name="Soop K."/>
            <person name="Spirin V."/>
            <person name="Szebenyi C."/>
            <person name="Tomsovsky M."/>
            <person name="Tulloss R.E."/>
            <person name="Uehling J."/>
            <person name="Grigoriev I.V."/>
            <person name="Vagvolgyi C."/>
            <person name="Papp T."/>
            <person name="Martin F.M."/>
            <person name="Miettinen O."/>
            <person name="Hibbett D.S."/>
            <person name="Nagy L.G."/>
        </authorList>
    </citation>
    <scope>NUCLEOTIDE SEQUENCE [LARGE SCALE GENOMIC DNA]</scope>
    <source>
        <strain evidence="3 4">FP101781</strain>
    </source>
</reference>